<gene>
    <name evidence="1" type="ORF">SAMN05216252_12030</name>
</gene>
<organism evidence="1 2">
    <name type="scientific">Actinacidiphila glaucinigra</name>
    <dbReference type="NCBI Taxonomy" id="235986"/>
    <lineage>
        <taxon>Bacteria</taxon>
        <taxon>Bacillati</taxon>
        <taxon>Actinomycetota</taxon>
        <taxon>Actinomycetes</taxon>
        <taxon>Kitasatosporales</taxon>
        <taxon>Streptomycetaceae</taxon>
        <taxon>Actinacidiphila</taxon>
    </lineage>
</organism>
<dbReference type="Proteomes" id="UP000198280">
    <property type="component" value="Unassembled WGS sequence"/>
</dbReference>
<reference evidence="1 2" key="1">
    <citation type="submission" date="2017-06" db="EMBL/GenBank/DDBJ databases">
        <authorList>
            <person name="Kim H.J."/>
            <person name="Triplett B.A."/>
        </authorList>
    </citation>
    <scope>NUCLEOTIDE SEQUENCE [LARGE SCALE GENOMIC DNA]</scope>
    <source>
        <strain evidence="1 2">CGMCC 4.1858</strain>
    </source>
</reference>
<dbReference type="InterPro" id="IPR014942">
    <property type="entry name" value="AbiEii"/>
</dbReference>
<proteinExistence type="predicted"/>
<dbReference type="Pfam" id="PF08843">
    <property type="entry name" value="AbiEii"/>
    <property type="match status" value="1"/>
</dbReference>
<dbReference type="RefSeq" id="WP_089227022.1">
    <property type="nucleotide sequence ID" value="NZ_FZOF01000020.1"/>
</dbReference>
<name>A0A239LII3_9ACTN</name>
<sequence length="425" mass="47345">MRRSWKGFGWTATEVPQAPLDDGQRLQRGVPLTLRAVEDRRAVQRPVFDPALKQHPNAYRAADPRFPDPEVEAAWLEARRLATDLVLAAVADSPWAEHLVLRGSRLLRAWFGDGAREPGDLDFVVVPREWRIEEPRTKAMFDGIARAAGHGSASGPVRISAEDAIAEDIWTYERVPGRRLVLPWTADGLPGGIVQIDIVFNERLPTPPEPVRLPALSAGGPEAAVLGVTPELSLAWKLMWLVSDRHPQGKDLYDAVLLAESWRLRYEVLRDVFLDAEGSYALRPVTADGLGELVPAVEWRHFAAEYPRLGGDAAPYGRRLTDALAPTFDGAPRGAALRDWWMAPWLAEYREVHEREGMTGLQKRLAAETGPPVAVVITRHVLGPGRCSPEDALAIMLADPAWSPWVKIYERQPQWRREHLVPPGE</sequence>
<evidence type="ECO:0000313" key="1">
    <source>
        <dbReference type="EMBL" id="SNT30271.1"/>
    </source>
</evidence>
<dbReference type="OrthoDB" id="279684at2"/>
<protein>
    <submittedName>
        <fullName evidence="1">Nucleotidyl transferase AbiEii toxin, Type IV TA system</fullName>
    </submittedName>
</protein>
<accession>A0A239LII3</accession>
<dbReference type="EMBL" id="FZOF01000020">
    <property type="protein sequence ID" value="SNT30271.1"/>
    <property type="molecule type" value="Genomic_DNA"/>
</dbReference>
<keyword evidence="1" id="KW-0808">Transferase</keyword>
<dbReference type="AlphaFoldDB" id="A0A239LII3"/>
<dbReference type="GO" id="GO:0016740">
    <property type="term" value="F:transferase activity"/>
    <property type="evidence" value="ECO:0007669"/>
    <property type="project" value="UniProtKB-KW"/>
</dbReference>
<evidence type="ECO:0000313" key="2">
    <source>
        <dbReference type="Proteomes" id="UP000198280"/>
    </source>
</evidence>
<keyword evidence="2" id="KW-1185">Reference proteome</keyword>